<evidence type="ECO:0000256" key="1">
    <source>
        <dbReference type="SAM" id="MobiDB-lite"/>
    </source>
</evidence>
<comment type="caution">
    <text evidence="2">The sequence shown here is derived from an EMBL/GenBank/DDBJ whole genome shotgun (WGS) entry which is preliminary data.</text>
</comment>
<dbReference type="AlphaFoldDB" id="X6NH47"/>
<evidence type="ECO:0000313" key="2">
    <source>
        <dbReference type="EMBL" id="ETO25054.1"/>
    </source>
</evidence>
<reference evidence="2 3" key="1">
    <citation type="journal article" date="2013" name="Curr. Biol.">
        <title>The Genome of the Foraminiferan Reticulomyxa filosa.</title>
        <authorList>
            <person name="Glockner G."/>
            <person name="Hulsmann N."/>
            <person name="Schleicher M."/>
            <person name="Noegel A.A."/>
            <person name="Eichinger L."/>
            <person name="Gallinger C."/>
            <person name="Pawlowski J."/>
            <person name="Sierra R."/>
            <person name="Euteneuer U."/>
            <person name="Pillet L."/>
            <person name="Moustafa A."/>
            <person name="Platzer M."/>
            <person name="Groth M."/>
            <person name="Szafranski K."/>
            <person name="Schliwa M."/>
        </authorList>
    </citation>
    <scope>NUCLEOTIDE SEQUENCE [LARGE SCALE GENOMIC DNA]</scope>
</reference>
<name>X6NH47_RETFI</name>
<sequence length="290" mass="31254">MQDTIVDTAANPMGDLFDEPSVTMTGTATDFPVQMSPNQAQKGFPLKMPNNLAVHNVAAAKGMLSTTVDTLKTIQNTSHSIGSDIVHDMAEPMEKEHSTGGGGVMHPITVTDNVEGRDAIPPSAEATTPVLGAIPCPPIIEDDHTTRLIRFPILVPVFAKAAKVNPEMQEEWCKKALRLYDPSDDLDQLMKDPELIPTLGDELNGDGSVGTYSARDDSSSASTLPNELFFGLDPFDPRNERFVGYEGDVGVDYATVGADAEELANANKALITTLEKTTKFNEMANVYTQQ</sequence>
<proteinExistence type="predicted"/>
<dbReference type="EMBL" id="ASPP01008771">
    <property type="protein sequence ID" value="ETO25054.1"/>
    <property type="molecule type" value="Genomic_DNA"/>
</dbReference>
<feature type="non-terminal residue" evidence="2">
    <location>
        <position position="290"/>
    </location>
</feature>
<gene>
    <name evidence="2" type="ORF">RFI_12088</name>
</gene>
<accession>X6NH47</accession>
<keyword evidence="3" id="KW-1185">Reference proteome</keyword>
<dbReference type="Proteomes" id="UP000023152">
    <property type="component" value="Unassembled WGS sequence"/>
</dbReference>
<feature type="region of interest" description="Disordered" evidence="1">
    <location>
        <begin position="197"/>
        <end position="222"/>
    </location>
</feature>
<protein>
    <submittedName>
        <fullName evidence="2">Uncharacterized protein</fullName>
    </submittedName>
</protein>
<evidence type="ECO:0000313" key="3">
    <source>
        <dbReference type="Proteomes" id="UP000023152"/>
    </source>
</evidence>
<organism evidence="2 3">
    <name type="scientific">Reticulomyxa filosa</name>
    <dbReference type="NCBI Taxonomy" id="46433"/>
    <lineage>
        <taxon>Eukaryota</taxon>
        <taxon>Sar</taxon>
        <taxon>Rhizaria</taxon>
        <taxon>Retaria</taxon>
        <taxon>Foraminifera</taxon>
        <taxon>Monothalamids</taxon>
        <taxon>Reticulomyxidae</taxon>
        <taxon>Reticulomyxa</taxon>
    </lineage>
</organism>